<comment type="caution">
    <text evidence="1">The sequence shown here is derived from an EMBL/GenBank/DDBJ whole genome shotgun (WGS) entry which is preliminary data.</text>
</comment>
<dbReference type="Gene3D" id="3.90.1720.10">
    <property type="entry name" value="endopeptidase domain like (from Nostoc punctiforme)"/>
    <property type="match status" value="1"/>
</dbReference>
<organism evidence="1 2">
    <name type="scientific">Gemmobacter denitrificans</name>
    <dbReference type="NCBI Taxonomy" id="3123040"/>
    <lineage>
        <taxon>Bacteria</taxon>
        <taxon>Pseudomonadati</taxon>
        <taxon>Pseudomonadota</taxon>
        <taxon>Alphaproteobacteria</taxon>
        <taxon>Rhodobacterales</taxon>
        <taxon>Paracoccaceae</taxon>
        <taxon>Gemmobacter</taxon>
    </lineage>
</organism>
<accession>A0ABU8C1K7</accession>
<name>A0ABU8C1K7_9RHOB</name>
<evidence type="ECO:0000313" key="2">
    <source>
        <dbReference type="Proteomes" id="UP001431963"/>
    </source>
</evidence>
<dbReference type="SUPFAM" id="SSF54001">
    <property type="entry name" value="Cysteine proteinases"/>
    <property type="match status" value="1"/>
</dbReference>
<gene>
    <name evidence="1" type="ORF">V6590_20215</name>
</gene>
<dbReference type="RefSeq" id="WP_335425521.1">
    <property type="nucleotide sequence ID" value="NZ_JBALHR010000028.1"/>
</dbReference>
<dbReference type="EMBL" id="JBALHR010000028">
    <property type="protein sequence ID" value="MEH7830483.1"/>
    <property type="molecule type" value="Genomic_DNA"/>
</dbReference>
<reference evidence="1" key="1">
    <citation type="submission" date="2024-02" db="EMBL/GenBank/DDBJ databases">
        <title>Genome sequences of strain Gemmobacter sp. JM10B15.</title>
        <authorList>
            <person name="Zhang M."/>
        </authorList>
    </citation>
    <scope>NUCLEOTIDE SEQUENCE</scope>
    <source>
        <strain evidence="1">JM10B15</strain>
    </source>
</reference>
<proteinExistence type="predicted"/>
<evidence type="ECO:0008006" key="3">
    <source>
        <dbReference type="Google" id="ProtNLM"/>
    </source>
</evidence>
<protein>
    <recommendedName>
        <fullName evidence="3">Permuted papain-like amidase YaeF/Yiix C92 family enzyme</fullName>
    </recommendedName>
</protein>
<keyword evidence="2" id="KW-1185">Reference proteome</keyword>
<sequence length="244" mass="27110">MTGTNKNLATAKAEGVKLITVEDQLFLQAADLQPGDVLLYRPQKPNMVQMKISAATSSPYTHAAIYLGDGKIADSNIPFGVSIRDFPASLHGSRCIAVLRSQCGFGEYHRQKLAAFVAAVNANAKFYDLISVLKFKTESTAYFENQLEFIRENFGRHTLSEEYARQSFFCSAFIVACYSVVGIIHETAQVAYQPDFFSPGHLCKDPTFGWLLGYLVPDGGSVPHDDPALLNATLWRDCPDLRWW</sequence>
<dbReference type="InterPro" id="IPR038765">
    <property type="entry name" value="Papain-like_cys_pep_sf"/>
</dbReference>
<dbReference type="Proteomes" id="UP001431963">
    <property type="component" value="Unassembled WGS sequence"/>
</dbReference>
<evidence type="ECO:0000313" key="1">
    <source>
        <dbReference type="EMBL" id="MEH7830483.1"/>
    </source>
</evidence>